<feature type="transmembrane region" description="Helical" evidence="6">
    <location>
        <begin position="7"/>
        <end position="29"/>
    </location>
</feature>
<dbReference type="RefSeq" id="WP_168079464.1">
    <property type="nucleotide sequence ID" value="NZ_BAAAQJ010000027.1"/>
</dbReference>
<dbReference type="InterPro" id="IPR020948">
    <property type="entry name" value="P_starv_induced_PsiE-like"/>
</dbReference>
<sequence>MLDYAEFVLNAAVAFALGVGGATLFGVVVYEFVHGLGHGALISRVIALLSGLLLVFIFTELIGTLRAVIATKEVMVEPFLIVGIVASIRRVLVVGAEADNVRGTSRFRDVMLEIGVLSGTILVLGVVLFLLRRARLREAEVRREATHTDDLMR</sequence>
<dbReference type="AlphaFoldDB" id="A0A8J3LLK5"/>
<evidence type="ECO:0000256" key="6">
    <source>
        <dbReference type="SAM" id="Phobius"/>
    </source>
</evidence>
<feature type="transmembrane region" description="Helical" evidence="6">
    <location>
        <begin position="112"/>
        <end position="131"/>
    </location>
</feature>
<feature type="transmembrane region" description="Helical" evidence="6">
    <location>
        <begin position="74"/>
        <end position="92"/>
    </location>
</feature>
<keyword evidence="2" id="KW-1003">Cell membrane</keyword>
<keyword evidence="8" id="KW-1185">Reference proteome</keyword>
<protein>
    <recommendedName>
        <fullName evidence="9">Phosphate-starvation-inducible E</fullName>
    </recommendedName>
</protein>
<organism evidence="7 8">
    <name type="scientific">Planosporangium flavigriseum</name>
    <dbReference type="NCBI Taxonomy" id="373681"/>
    <lineage>
        <taxon>Bacteria</taxon>
        <taxon>Bacillati</taxon>
        <taxon>Actinomycetota</taxon>
        <taxon>Actinomycetes</taxon>
        <taxon>Micromonosporales</taxon>
        <taxon>Micromonosporaceae</taxon>
        <taxon>Planosporangium</taxon>
    </lineage>
</organism>
<dbReference type="GO" id="GO:0005886">
    <property type="term" value="C:plasma membrane"/>
    <property type="evidence" value="ECO:0007669"/>
    <property type="project" value="UniProtKB-SubCell"/>
</dbReference>
<evidence type="ECO:0000256" key="4">
    <source>
        <dbReference type="ARBA" id="ARBA00022989"/>
    </source>
</evidence>
<proteinExistence type="predicted"/>
<dbReference type="EMBL" id="BONU01000031">
    <property type="protein sequence ID" value="GIG75413.1"/>
    <property type="molecule type" value="Genomic_DNA"/>
</dbReference>
<comment type="subcellular location">
    <subcellularLocation>
        <location evidence="1">Cell membrane</location>
        <topology evidence="1">Multi-pass membrane protein</topology>
    </subcellularLocation>
</comment>
<comment type="caution">
    <text evidence="7">The sequence shown here is derived from an EMBL/GenBank/DDBJ whole genome shotgun (WGS) entry which is preliminary data.</text>
</comment>
<evidence type="ECO:0008006" key="9">
    <source>
        <dbReference type="Google" id="ProtNLM"/>
    </source>
</evidence>
<evidence type="ECO:0000313" key="7">
    <source>
        <dbReference type="EMBL" id="GIG75413.1"/>
    </source>
</evidence>
<gene>
    <name evidence="7" type="ORF">Pfl04_38170</name>
</gene>
<accession>A0A8J3LLK5</accession>
<reference evidence="7" key="1">
    <citation type="submission" date="2021-01" db="EMBL/GenBank/DDBJ databases">
        <title>Whole genome shotgun sequence of Planosporangium flavigriseum NBRC 105377.</title>
        <authorList>
            <person name="Komaki H."/>
            <person name="Tamura T."/>
        </authorList>
    </citation>
    <scope>NUCLEOTIDE SEQUENCE</scope>
    <source>
        <strain evidence="7">NBRC 105377</strain>
    </source>
</reference>
<evidence type="ECO:0000256" key="5">
    <source>
        <dbReference type="ARBA" id="ARBA00023136"/>
    </source>
</evidence>
<keyword evidence="4 6" id="KW-1133">Transmembrane helix</keyword>
<keyword evidence="3 6" id="KW-0812">Transmembrane</keyword>
<feature type="transmembrane region" description="Helical" evidence="6">
    <location>
        <begin position="41"/>
        <end position="62"/>
    </location>
</feature>
<evidence type="ECO:0000313" key="8">
    <source>
        <dbReference type="Proteomes" id="UP000653674"/>
    </source>
</evidence>
<evidence type="ECO:0000256" key="3">
    <source>
        <dbReference type="ARBA" id="ARBA00022692"/>
    </source>
</evidence>
<name>A0A8J3LLK5_9ACTN</name>
<keyword evidence="5 6" id="KW-0472">Membrane</keyword>
<dbReference type="Pfam" id="PF06146">
    <property type="entry name" value="PsiE"/>
    <property type="match status" value="1"/>
</dbReference>
<evidence type="ECO:0000256" key="2">
    <source>
        <dbReference type="ARBA" id="ARBA00022475"/>
    </source>
</evidence>
<dbReference type="Proteomes" id="UP000653674">
    <property type="component" value="Unassembled WGS sequence"/>
</dbReference>
<evidence type="ECO:0000256" key="1">
    <source>
        <dbReference type="ARBA" id="ARBA00004651"/>
    </source>
</evidence>